<dbReference type="EMBL" id="ML992667">
    <property type="protein sequence ID" value="KAF2214798.1"/>
    <property type="molecule type" value="Genomic_DNA"/>
</dbReference>
<keyword evidence="3" id="KW-1185">Reference proteome</keyword>
<dbReference type="GO" id="GO:0005794">
    <property type="term" value="C:Golgi apparatus"/>
    <property type="evidence" value="ECO:0007669"/>
    <property type="project" value="TreeGrafter"/>
</dbReference>
<evidence type="ECO:0000313" key="2">
    <source>
        <dbReference type="EMBL" id="KAF2214798.1"/>
    </source>
</evidence>
<feature type="region of interest" description="Disordered" evidence="1">
    <location>
        <begin position="78"/>
        <end position="103"/>
    </location>
</feature>
<evidence type="ECO:0000256" key="1">
    <source>
        <dbReference type="SAM" id="MobiDB-lite"/>
    </source>
</evidence>
<feature type="non-terminal residue" evidence="2">
    <location>
        <position position="230"/>
    </location>
</feature>
<dbReference type="GO" id="GO:0005783">
    <property type="term" value="C:endoplasmic reticulum"/>
    <property type="evidence" value="ECO:0007669"/>
    <property type="project" value="TreeGrafter"/>
</dbReference>
<proteinExistence type="predicted"/>
<dbReference type="InterPro" id="IPR052602">
    <property type="entry name" value="Growth_transcription_reg"/>
</dbReference>
<evidence type="ECO:0000313" key="3">
    <source>
        <dbReference type="Proteomes" id="UP000799539"/>
    </source>
</evidence>
<organism evidence="2 3">
    <name type="scientific">Cercospora zeae-maydis SCOH1-5</name>
    <dbReference type="NCBI Taxonomy" id="717836"/>
    <lineage>
        <taxon>Eukaryota</taxon>
        <taxon>Fungi</taxon>
        <taxon>Dikarya</taxon>
        <taxon>Ascomycota</taxon>
        <taxon>Pezizomycotina</taxon>
        <taxon>Dothideomycetes</taxon>
        <taxon>Dothideomycetidae</taxon>
        <taxon>Mycosphaerellales</taxon>
        <taxon>Mycosphaerellaceae</taxon>
        <taxon>Cercospora</taxon>
    </lineage>
</organism>
<accession>A0A6A6FNM8</accession>
<dbReference type="PANTHER" id="PTHR46515">
    <property type="entry name" value="TATA ELEMENT MODULATORY FACTOR TMF1"/>
    <property type="match status" value="1"/>
</dbReference>
<dbReference type="AlphaFoldDB" id="A0A6A6FNM8"/>
<dbReference type="OrthoDB" id="74178at2759"/>
<dbReference type="PANTHER" id="PTHR46515:SF1">
    <property type="entry name" value="TATA ELEMENT MODULATORY FACTOR"/>
    <property type="match status" value="1"/>
</dbReference>
<gene>
    <name evidence="2" type="ORF">CERZMDRAFT_12615</name>
</gene>
<reference evidence="2" key="1">
    <citation type="journal article" date="2020" name="Stud. Mycol.">
        <title>101 Dothideomycetes genomes: a test case for predicting lifestyles and emergence of pathogens.</title>
        <authorList>
            <person name="Haridas S."/>
            <person name="Albert R."/>
            <person name="Binder M."/>
            <person name="Bloem J."/>
            <person name="Labutti K."/>
            <person name="Salamov A."/>
            <person name="Andreopoulos B."/>
            <person name="Baker S."/>
            <person name="Barry K."/>
            <person name="Bills G."/>
            <person name="Bluhm B."/>
            <person name="Cannon C."/>
            <person name="Castanera R."/>
            <person name="Culley D."/>
            <person name="Daum C."/>
            <person name="Ezra D."/>
            <person name="Gonzalez J."/>
            <person name="Henrissat B."/>
            <person name="Kuo A."/>
            <person name="Liang C."/>
            <person name="Lipzen A."/>
            <person name="Lutzoni F."/>
            <person name="Magnuson J."/>
            <person name="Mondo S."/>
            <person name="Nolan M."/>
            <person name="Ohm R."/>
            <person name="Pangilinan J."/>
            <person name="Park H.-J."/>
            <person name="Ramirez L."/>
            <person name="Alfaro M."/>
            <person name="Sun H."/>
            <person name="Tritt A."/>
            <person name="Yoshinaga Y."/>
            <person name="Zwiers L.-H."/>
            <person name="Turgeon B."/>
            <person name="Goodwin S."/>
            <person name="Spatafora J."/>
            <person name="Crous P."/>
            <person name="Grigoriev I."/>
        </authorList>
    </citation>
    <scope>NUCLEOTIDE SEQUENCE</scope>
    <source>
        <strain evidence="2">SCOH1-5</strain>
    </source>
</reference>
<sequence length="230" mass="26170">QSDIHAYMERIDALQAKLTYLAKETVAAAKKANASTDSSSMEKQLASKDEKIALLMDEGENLSKNELKHLQTIKKLRTKAEEADKTSTDLKKRLERAEKSETELQAKLKRAEAAERHANEKMKQVAAIEKQVEELRTDRENAAELIRNLTTQLKEANERATRAEKNAASKAFEADKGTIAHLQNELEDAQIEKKLAEDRAASEMRKFREEAERQKEKFGVRELEFKSEIS</sequence>
<feature type="non-terminal residue" evidence="2">
    <location>
        <position position="1"/>
    </location>
</feature>
<protein>
    <submittedName>
        <fullName evidence="2">Uncharacterized protein</fullName>
    </submittedName>
</protein>
<dbReference type="Pfam" id="PF12329">
    <property type="entry name" value="TMF_DNA_bd"/>
    <property type="match status" value="1"/>
</dbReference>
<dbReference type="InterPro" id="IPR022092">
    <property type="entry name" value="TMF_DNA-bd"/>
</dbReference>
<dbReference type="Proteomes" id="UP000799539">
    <property type="component" value="Unassembled WGS sequence"/>
</dbReference>
<name>A0A6A6FNM8_9PEZI</name>